<dbReference type="Pfam" id="PF06280">
    <property type="entry name" value="fn3_5"/>
    <property type="match status" value="1"/>
</dbReference>
<feature type="chain" id="PRO_5004605991" evidence="8">
    <location>
        <begin position="23"/>
        <end position="715"/>
    </location>
</feature>
<dbReference type="GO" id="GO:0006508">
    <property type="term" value="P:proteolysis"/>
    <property type="evidence" value="ECO:0007669"/>
    <property type="project" value="UniProtKB-KW"/>
</dbReference>
<evidence type="ECO:0000256" key="1">
    <source>
        <dbReference type="ARBA" id="ARBA00011073"/>
    </source>
</evidence>
<accession>T5APH6</accession>
<keyword evidence="5" id="KW-0720">Serine protease</keyword>
<dbReference type="InterPro" id="IPR050131">
    <property type="entry name" value="Peptidase_S8_subtilisin-like"/>
</dbReference>
<dbReference type="InterPro" id="IPR022398">
    <property type="entry name" value="Peptidase_S8_His-AS"/>
</dbReference>
<dbReference type="PRINTS" id="PR00723">
    <property type="entry name" value="SUBTILISIN"/>
</dbReference>
<evidence type="ECO:0000256" key="7">
    <source>
        <dbReference type="SAM" id="MobiDB-lite"/>
    </source>
</evidence>
<evidence type="ECO:0000256" key="8">
    <source>
        <dbReference type="SAM" id="SignalP"/>
    </source>
</evidence>
<evidence type="ECO:0000256" key="3">
    <source>
        <dbReference type="ARBA" id="ARBA00022729"/>
    </source>
</evidence>
<keyword evidence="3 8" id="KW-0732">Signal</keyword>
<evidence type="ECO:0000256" key="2">
    <source>
        <dbReference type="ARBA" id="ARBA00022670"/>
    </source>
</evidence>
<dbReference type="PROSITE" id="PS00137">
    <property type="entry name" value="SUBTILASE_HIS"/>
    <property type="match status" value="1"/>
</dbReference>
<feature type="region of interest" description="Disordered" evidence="7">
    <location>
        <begin position="107"/>
        <end position="134"/>
    </location>
</feature>
<dbReference type="InterPro" id="IPR010435">
    <property type="entry name" value="C5a/SBT2-like_Fn3"/>
</dbReference>
<dbReference type="eggNOG" id="KOG4266">
    <property type="taxonomic scope" value="Eukaryota"/>
</dbReference>
<dbReference type="PANTHER" id="PTHR43806">
    <property type="entry name" value="PEPTIDASE S8"/>
    <property type="match status" value="1"/>
</dbReference>
<dbReference type="PROSITE" id="PS51892">
    <property type="entry name" value="SUBTILASE"/>
    <property type="match status" value="1"/>
</dbReference>
<dbReference type="InterPro" id="IPR000209">
    <property type="entry name" value="Peptidase_S8/S53_dom"/>
</dbReference>
<sequence length="715" mass="76154">MVRLSMCTLALAAAAVASLAWAEVDVSNSNTTSDAFIVECNTHQDIEPLVDAIQQLEGQVSRRFESDIFYGVTARLKKSTAGARARVENMQGVKNVWPVEVLSVVEEAGDTSKQPDAQPVAQPRRRRGLGRRDGDVAGRWHHALTQVDKLHAEGFLGNGIKIAVVDTGIDYTPPALGGCVKPGDGCRVTTGENLSKDGDKTDITDCNGHGTAVAGVLAGDDQERSFTGVAPKATLAAYRVFGCSGTGEDDAMIAGWLKAREDGASIIVSSVGLRGSGWASGAVGTVVSRIVAKGVPCIVALGNDHGRGLFYGTDPSTGHGVVAVNSFAHQRNNGNGSQTAGMSRASTYGPNWRKVGASFRKASGRPSTDGCVYRDDRSGLVRAWDAAYATTIVEPASLAFNDSEHRPTISLRVTNTAESELVYQLSNVPARTLYACLARSVDKRCLIPQYLPQHFPDPRVVQAPATIKLSKNSITVGPGQSATVDISAEDPKGLDQDRLPVWSGWIAVNGSDGKSLSIPYLGLAGSLHEQPVLGQTSISMRISFSEYTYRELEDGALDLGMALTIETLTGTPLTRTEIVPASPLKWLTERLGDVKSFPVPGFPKGRVGRITTRTVWWNSQLESGDYLPVGEYKFVMRALRIFGDPNVESDWDVAETPTFTITDPAGDKACKIYQGGNSGLPEGSLFQSIEECVQAHRAGATATATSNTTMPEDAP</sequence>
<dbReference type="GO" id="GO:0004252">
    <property type="term" value="F:serine-type endopeptidase activity"/>
    <property type="evidence" value="ECO:0007669"/>
    <property type="project" value="InterPro"/>
</dbReference>
<comment type="similarity">
    <text evidence="1 6">Belongs to the peptidase S8 family.</text>
</comment>
<evidence type="ECO:0000313" key="12">
    <source>
        <dbReference type="Proteomes" id="UP000019374"/>
    </source>
</evidence>
<dbReference type="Proteomes" id="UP000019374">
    <property type="component" value="Unassembled WGS sequence"/>
</dbReference>
<proteinExistence type="inferred from homology"/>
<feature type="signal peptide" evidence="8">
    <location>
        <begin position="1"/>
        <end position="22"/>
    </location>
</feature>
<dbReference type="EMBL" id="KE652202">
    <property type="protein sequence ID" value="EQL03612.1"/>
    <property type="molecule type" value="Genomic_DNA"/>
</dbReference>
<dbReference type="HOGENOM" id="CLU_003559_3_2_1"/>
<dbReference type="OrthoDB" id="10256524at2759"/>
<name>T5APH6_OPHSC</name>
<feature type="domain" description="C5a peptidase/Subtilisin-like protease SBT2-like Fn3-like" evidence="10">
    <location>
        <begin position="399"/>
        <end position="521"/>
    </location>
</feature>
<keyword evidence="2 11" id="KW-0645">Protease</keyword>
<feature type="domain" description="Peptidase S8/S53" evidence="9">
    <location>
        <begin position="157"/>
        <end position="352"/>
    </location>
</feature>
<dbReference type="GO" id="GO:0016020">
    <property type="term" value="C:membrane"/>
    <property type="evidence" value="ECO:0007669"/>
    <property type="project" value="InterPro"/>
</dbReference>
<comment type="caution">
    <text evidence="6">Lacks conserved residue(s) required for the propagation of feature annotation.</text>
</comment>
<evidence type="ECO:0000256" key="4">
    <source>
        <dbReference type="ARBA" id="ARBA00022801"/>
    </source>
</evidence>
<evidence type="ECO:0000256" key="6">
    <source>
        <dbReference type="PROSITE-ProRule" id="PRU01240"/>
    </source>
</evidence>
<dbReference type="SUPFAM" id="SSF52743">
    <property type="entry name" value="Subtilisin-like"/>
    <property type="match status" value="1"/>
</dbReference>
<dbReference type="Gene3D" id="3.40.50.200">
    <property type="entry name" value="Peptidase S8/S53 domain"/>
    <property type="match status" value="1"/>
</dbReference>
<evidence type="ECO:0000259" key="10">
    <source>
        <dbReference type="Pfam" id="PF06280"/>
    </source>
</evidence>
<dbReference type="InterPro" id="IPR015500">
    <property type="entry name" value="Peptidase_S8_subtilisin-rel"/>
</dbReference>
<dbReference type="AlphaFoldDB" id="T5APH6"/>
<dbReference type="PANTHER" id="PTHR43806:SF66">
    <property type="entry name" value="SERIN ENDOPEPTIDASE"/>
    <property type="match status" value="1"/>
</dbReference>
<gene>
    <name evidence="11" type="ORF">OCS_00692</name>
</gene>
<dbReference type="InterPro" id="IPR036852">
    <property type="entry name" value="Peptidase_S8/S53_dom_sf"/>
</dbReference>
<reference evidence="11 12" key="1">
    <citation type="journal article" date="2013" name="Chin. Sci. Bull.">
        <title>Genome survey uncovers the secrets of sex and lifestyle in caterpillar fungus.</title>
        <authorList>
            <person name="Hu X."/>
            <person name="Zhang Y."/>
            <person name="Xiao G."/>
            <person name="Zheng P."/>
            <person name="Xia Y."/>
            <person name="Zhang X."/>
            <person name="St Leger R.J."/>
            <person name="Liu X."/>
            <person name="Wang C."/>
        </authorList>
    </citation>
    <scope>NUCLEOTIDE SEQUENCE [LARGE SCALE GENOMIC DNA]</scope>
    <source>
        <strain evidence="12">Co18 / CGMCC 3.14243</strain>
        <tissue evidence="11">Fruit-body</tissue>
    </source>
</reference>
<protein>
    <submittedName>
        <fullName evidence="11">Subtilisin-like serine protease PR1C</fullName>
    </submittedName>
</protein>
<keyword evidence="4" id="KW-0378">Hydrolase</keyword>
<evidence type="ECO:0000256" key="5">
    <source>
        <dbReference type="ARBA" id="ARBA00022825"/>
    </source>
</evidence>
<dbReference type="Pfam" id="PF00082">
    <property type="entry name" value="Peptidase_S8"/>
    <property type="match status" value="1"/>
</dbReference>
<evidence type="ECO:0000259" key="9">
    <source>
        <dbReference type="Pfam" id="PF00082"/>
    </source>
</evidence>
<evidence type="ECO:0000313" key="11">
    <source>
        <dbReference type="EMBL" id="EQL03612.1"/>
    </source>
</evidence>
<organism evidence="11 12">
    <name type="scientific">Ophiocordyceps sinensis (strain Co18 / CGMCC 3.14243)</name>
    <name type="common">Yarsagumba caterpillar fungus</name>
    <name type="synonym">Hirsutella sinensis</name>
    <dbReference type="NCBI Taxonomy" id="911162"/>
    <lineage>
        <taxon>Eukaryota</taxon>
        <taxon>Fungi</taxon>
        <taxon>Dikarya</taxon>
        <taxon>Ascomycota</taxon>
        <taxon>Pezizomycotina</taxon>
        <taxon>Sordariomycetes</taxon>
        <taxon>Hypocreomycetidae</taxon>
        <taxon>Hypocreales</taxon>
        <taxon>Ophiocordycipitaceae</taxon>
        <taxon>Ophiocordyceps</taxon>
    </lineage>
</organism>